<comment type="caution">
    <text evidence="1">The sequence shown here is derived from an EMBL/GenBank/DDBJ whole genome shotgun (WGS) entry which is preliminary data.</text>
</comment>
<gene>
    <name evidence="1" type="ORF">M9H77_09117</name>
</gene>
<protein>
    <submittedName>
        <fullName evidence="1">Uncharacterized protein</fullName>
    </submittedName>
</protein>
<organism evidence="1 2">
    <name type="scientific">Catharanthus roseus</name>
    <name type="common">Madagascar periwinkle</name>
    <name type="synonym">Vinca rosea</name>
    <dbReference type="NCBI Taxonomy" id="4058"/>
    <lineage>
        <taxon>Eukaryota</taxon>
        <taxon>Viridiplantae</taxon>
        <taxon>Streptophyta</taxon>
        <taxon>Embryophyta</taxon>
        <taxon>Tracheophyta</taxon>
        <taxon>Spermatophyta</taxon>
        <taxon>Magnoliopsida</taxon>
        <taxon>eudicotyledons</taxon>
        <taxon>Gunneridae</taxon>
        <taxon>Pentapetalae</taxon>
        <taxon>asterids</taxon>
        <taxon>lamiids</taxon>
        <taxon>Gentianales</taxon>
        <taxon>Apocynaceae</taxon>
        <taxon>Rauvolfioideae</taxon>
        <taxon>Vinceae</taxon>
        <taxon>Catharanthinae</taxon>
        <taxon>Catharanthus</taxon>
    </lineage>
</organism>
<reference evidence="2" key="1">
    <citation type="journal article" date="2023" name="Nat. Plants">
        <title>Single-cell RNA sequencing provides a high-resolution roadmap for understanding the multicellular compartmentation of specialized metabolism.</title>
        <authorList>
            <person name="Sun S."/>
            <person name="Shen X."/>
            <person name="Li Y."/>
            <person name="Li Y."/>
            <person name="Wang S."/>
            <person name="Li R."/>
            <person name="Zhang H."/>
            <person name="Shen G."/>
            <person name="Guo B."/>
            <person name="Wei J."/>
            <person name="Xu J."/>
            <person name="St-Pierre B."/>
            <person name="Chen S."/>
            <person name="Sun C."/>
        </authorList>
    </citation>
    <scope>NUCLEOTIDE SEQUENCE [LARGE SCALE GENOMIC DNA]</scope>
</reference>
<proteinExistence type="predicted"/>
<dbReference type="EMBL" id="CM044702">
    <property type="protein sequence ID" value="KAI5678167.1"/>
    <property type="molecule type" value="Genomic_DNA"/>
</dbReference>
<dbReference type="Proteomes" id="UP001060085">
    <property type="component" value="Linkage Group LG02"/>
</dbReference>
<evidence type="ECO:0000313" key="1">
    <source>
        <dbReference type="EMBL" id="KAI5678167.1"/>
    </source>
</evidence>
<evidence type="ECO:0000313" key="2">
    <source>
        <dbReference type="Proteomes" id="UP001060085"/>
    </source>
</evidence>
<keyword evidence="2" id="KW-1185">Reference proteome</keyword>
<sequence length="313" mass="36339">MDEDVLDYSLHKLESYLKDEAELGALLRDQIGAIKMRQTFLQTILDCSEKWRSEDGYFELLLARARMRLEDAIRYLFHWTSKRLSFVVKNLNLIKHEMRKLYHMAIFIVPTKYEPDHVLKVVDSLLRNIVALLNTEAAADSNIGPVRNELVAVREGLDFLESLLGFTAKRGGEELERLKDLLSHAKASAFKIRCLIYLCSAENMMDGQKRQEMKLQLEEVLQMIHPLQPLARDIYAKALKELSESPQKQYYPTMDKLAVGFLHFLLHNMIDLSEGQLRYIVSVKDHILALHELVDYYRKLSRNSVLFVCIPTL</sequence>
<accession>A0ACC0BZV8</accession>
<name>A0ACC0BZV8_CATRO</name>